<organism evidence="1 2">
    <name type="scientific">Protopolystoma xenopodis</name>
    <dbReference type="NCBI Taxonomy" id="117903"/>
    <lineage>
        <taxon>Eukaryota</taxon>
        <taxon>Metazoa</taxon>
        <taxon>Spiralia</taxon>
        <taxon>Lophotrochozoa</taxon>
        <taxon>Platyhelminthes</taxon>
        <taxon>Monogenea</taxon>
        <taxon>Polyopisthocotylea</taxon>
        <taxon>Polystomatidea</taxon>
        <taxon>Polystomatidae</taxon>
        <taxon>Protopolystoma</taxon>
    </lineage>
</organism>
<protein>
    <submittedName>
        <fullName evidence="1">Uncharacterized protein</fullName>
    </submittedName>
</protein>
<sequence>MLHCWSYLPRLRPTFLGLVALLGPRFGDSDFRLASYFYEGCLLPELGFKSSSATHDHRKDAFDHNTGGKKVASHIGVCPRVRRGEFNASKTESEPPAIMLARLGDPLLHDASELASALAAVLVRRCIVSVGRQAANSLPTISDPFSGTNGFYFGPDTIKDSLRPKAEECVPLQFMADLEDLDPEADYLRLSEQVAGNRCPKPQSMLTPTPSVDHLVLDPINALSVHDVSVS</sequence>
<accession>A0A3S5AXV5</accession>
<comment type="caution">
    <text evidence="1">The sequence shown here is derived from an EMBL/GenBank/DDBJ whole genome shotgun (WGS) entry which is preliminary data.</text>
</comment>
<gene>
    <name evidence="1" type="ORF">PXEA_LOCUS33861</name>
</gene>
<name>A0A3S5AXV5_9PLAT</name>
<evidence type="ECO:0000313" key="2">
    <source>
        <dbReference type="Proteomes" id="UP000784294"/>
    </source>
</evidence>
<dbReference type="OrthoDB" id="10628486at2759"/>
<dbReference type="AlphaFoldDB" id="A0A3S5AXV5"/>
<evidence type="ECO:0000313" key="1">
    <source>
        <dbReference type="EMBL" id="VEL40421.1"/>
    </source>
</evidence>
<reference evidence="1" key="1">
    <citation type="submission" date="2018-11" db="EMBL/GenBank/DDBJ databases">
        <authorList>
            <consortium name="Pathogen Informatics"/>
        </authorList>
    </citation>
    <scope>NUCLEOTIDE SEQUENCE</scope>
</reference>
<proteinExistence type="predicted"/>
<keyword evidence="2" id="KW-1185">Reference proteome</keyword>
<dbReference type="EMBL" id="CAAALY010264825">
    <property type="protein sequence ID" value="VEL40421.1"/>
    <property type="molecule type" value="Genomic_DNA"/>
</dbReference>
<dbReference type="Proteomes" id="UP000784294">
    <property type="component" value="Unassembled WGS sequence"/>
</dbReference>